<dbReference type="EMBL" id="CP014646">
    <property type="protein sequence ID" value="AMO36798.1"/>
    <property type="molecule type" value="Genomic_DNA"/>
</dbReference>
<name>A0A127K4B7_9RHOO</name>
<reference evidence="2" key="1">
    <citation type="submission" date="2016-03" db="EMBL/GenBank/DDBJ databases">
        <authorList>
            <person name="Ma C."/>
            <person name="Zhou S."/>
            <person name="Yang G."/>
        </authorList>
    </citation>
    <scope>NUCLEOTIDE SEQUENCE [LARGE SCALE GENOMIC DNA]</scope>
    <source>
        <strain evidence="2">SgZ-1</strain>
    </source>
</reference>
<organism evidence="1 2">
    <name type="scientific">Thauera humireducens</name>
    <dbReference type="NCBI Taxonomy" id="1134435"/>
    <lineage>
        <taxon>Bacteria</taxon>
        <taxon>Pseudomonadati</taxon>
        <taxon>Pseudomonadota</taxon>
        <taxon>Betaproteobacteria</taxon>
        <taxon>Rhodocyclales</taxon>
        <taxon>Zoogloeaceae</taxon>
        <taxon>Thauera</taxon>
    </lineage>
</organism>
<dbReference type="AlphaFoldDB" id="A0A127K4B7"/>
<evidence type="ECO:0000313" key="1">
    <source>
        <dbReference type="EMBL" id="AMO36798.1"/>
    </source>
</evidence>
<dbReference type="RefSeq" id="WP_048702714.1">
    <property type="nucleotide sequence ID" value="NZ_CP014646.1"/>
</dbReference>
<accession>A0A127K4B7</accession>
<protein>
    <submittedName>
        <fullName evidence="1">Uncharacterized protein</fullName>
    </submittedName>
</protein>
<dbReference type="KEGG" id="thu:AC731_007455"/>
<keyword evidence="2" id="KW-1185">Reference proteome</keyword>
<proteinExistence type="predicted"/>
<gene>
    <name evidence="1" type="ORF">AC731_007455</name>
</gene>
<sequence length="198" mass="21970">MIDLAAARARIGRGGILLPDPVPAHPLLDGKPEIGRGEYSIVLDKGDGERVYKIVSSPADYFLYTADDRPCGEHFPVIYADHGIIGRAHSGYPLHLIEMEKLYPLAQDSAAADLALRLIDTYWSACEQWSRLGMDMGRIALYHLTVNPLAMTDSMQRALKALSDFVEEYHVLPDILNANNLMMRKDGTLVFSDPVFIA</sequence>
<dbReference type="Proteomes" id="UP000036902">
    <property type="component" value="Chromosome"/>
</dbReference>
<dbReference type="STRING" id="1134435.AC731_007455"/>
<evidence type="ECO:0000313" key="2">
    <source>
        <dbReference type="Proteomes" id="UP000036902"/>
    </source>
</evidence>